<dbReference type="Proteomes" id="UP001625389">
    <property type="component" value="Unassembled WGS sequence"/>
</dbReference>
<dbReference type="EMBL" id="JBGQPK010000021">
    <property type="protein sequence ID" value="MFL2029281.1"/>
    <property type="molecule type" value="Genomic_DNA"/>
</dbReference>
<organism evidence="1 2">
    <name type="scientific">Loigolactobacillus zhaoyuanensis</name>
    <dbReference type="NCBI Taxonomy" id="2486017"/>
    <lineage>
        <taxon>Bacteria</taxon>
        <taxon>Bacillati</taxon>
        <taxon>Bacillota</taxon>
        <taxon>Bacilli</taxon>
        <taxon>Lactobacillales</taxon>
        <taxon>Lactobacillaceae</taxon>
        <taxon>Loigolactobacillus</taxon>
    </lineage>
</organism>
<evidence type="ECO:0000313" key="2">
    <source>
        <dbReference type="Proteomes" id="UP001625389"/>
    </source>
</evidence>
<dbReference type="SUPFAM" id="SSF46785">
    <property type="entry name" value="Winged helix' DNA-binding domain"/>
    <property type="match status" value="1"/>
</dbReference>
<evidence type="ECO:0000313" key="1">
    <source>
        <dbReference type="EMBL" id="MFL2029281.1"/>
    </source>
</evidence>
<comment type="caution">
    <text evidence="1">The sequence shown here is derived from an EMBL/GenBank/DDBJ whole genome shotgun (WGS) entry which is preliminary data.</text>
</comment>
<name>A0ABW8UBN6_9LACO</name>
<keyword evidence="2" id="KW-1185">Reference proteome</keyword>
<dbReference type="InterPro" id="IPR036390">
    <property type="entry name" value="WH_DNA-bd_sf"/>
</dbReference>
<gene>
    <name evidence="1" type="ORF">ACEN34_06580</name>
</gene>
<sequence>MLLPVRTAVLNHLYKVGRANVEEIMTALEDDYGQEKQFTKKLYIDHVMALEANGLLELENYDLSEKEELQLHYKITEDGKNTVVKYVDKKYRVA</sequence>
<proteinExistence type="predicted"/>
<reference evidence="1 2" key="1">
    <citation type="submission" date="2024-08" db="EMBL/GenBank/DDBJ databases">
        <authorList>
            <person name="Arias E."/>
        </authorList>
    </citation>
    <scope>NUCLEOTIDE SEQUENCE [LARGE SCALE GENOMIC DNA]</scope>
    <source>
        <strain evidence="1 2">FAM 25317</strain>
    </source>
</reference>
<protein>
    <submittedName>
        <fullName evidence="1">Uncharacterized protein</fullName>
    </submittedName>
</protein>
<dbReference type="InterPro" id="IPR036388">
    <property type="entry name" value="WH-like_DNA-bd_sf"/>
</dbReference>
<dbReference type="Gene3D" id="1.10.10.10">
    <property type="entry name" value="Winged helix-like DNA-binding domain superfamily/Winged helix DNA-binding domain"/>
    <property type="match status" value="1"/>
</dbReference>
<accession>A0ABW8UBN6</accession>
<dbReference type="RefSeq" id="WP_125549839.1">
    <property type="nucleotide sequence ID" value="NZ_JBGQPK010000021.1"/>
</dbReference>